<comment type="function">
    <text evidence="4">Constitutes one of the two catalytic subunit of the tRNA-splicing endonuclease complex, a complex responsible for identification and cleavage of the splice sites in pre-tRNA. It cleaves pre-tRNA at the 5'- and 3'-splice sites to release the intron. The products are an intron and two tRNA half-molecules bearing 2',3'-cyclic phosphate and 5'-OH termini. There are no conserved sequences at the splice sites, but the intron is invariably located at the same site in the gene, placing the splice sites an invariant distance from the constant structural features of the tRNA body.</text>
</comment>
<reference evidence="8" key="1">
    <citation type="journal article" date="2015" name="J. Biotechnol.">
        <title>The structure of the Cyberlindnera jadinii genome and its relation to Candida utilis analyzed by the occurrence of single nucleotide polymorphisms.</title>
        <authorList>
            <person name="Rupp O."/>
            <person name="Brinkrolf K."/>
            <person name="Buerth C."/>
            <person name="Kunigo M."/>
            <person name="Schneider J."/>
            <person name="Jaenicke S."/>
            <person name="Goesmann A."/>
            <person name="Puehler A."/>
            <person name="Jaeger K.-E."/>
            <person name="Ernst J.F."/>
        </authorList>
    </citation>
    <scope>NUCLEOTIDE SEQUENCE [LARGE SCALE GENOMIC DNA]</scope>
    <source>
        <strain evidence="8">ATCC 18201 / CBS 1600 / BCRC 20928 / JCM 3617 / NBRC 0987 / NRRL Y-1542</strain>
    </source>
</reference>
<dbReference type="CDD" id="cd22363">
    <property type="entry name" value="tRNA-intron_lyase_C"/>
    <property type="match status" value="1"/>
</dbReference>
<proteinExistence type="inferred from homology"/>
<protein>
    <recommendedName>
        <fullName evidence="4">tRNA-splicing endonuclease subunit Sen2</fullName>
        <ecNumber evidence="4">4.6.1.16</ecNumber>
    </recommendedName>
</protein>
<dbReference type="NCBIfam" id="TIGR00324">
    <property type="entry name" value="endA"/>
    <property type="match status" value="1"/>
</dbReference>
<accession>A0A0H5BYA1</accession>
<dbReference type="EMBL" id="CDQK01000001">
    <property type="protein sequence ID" value="CEP20321.1"/>
    <property type="molecule type" value="Genomic_DNA"/>
</dbReference>
<feature type="active site" evidence="5">
    <location>
        <position position="262"/>
    </location>
</feature>
<evidence type="ECO:0000313" key="7">
    <source>
        <dbReference type="EMBL" id="CEP20321.1"/>
    </source>
</evidence>
<dbReference type="SUPFAM" id="SSF53032">
    <property type="entry name" value="tRNA-intron endonuclease catalytic domain-like"/>
    <property type="match status" value="1"/>
</dbReference>
<dbReference type="GO" id="GO:0000214">
    <property type="term" value="C:tRNA-intron endonuclease complex"/>
    <property type="evidence" value="ECO:0007669"/>
    <property type="project" value="UniProtKB-UniRule"/>
</dbReference>
<dbReference type="EC" id="4.6.1.16" evidence="4"/>
<sequence>MSKRTSLNAKYPHALPVHPIALPELILHNPISWIWFTICYIKSFPTVSRTVVQFKDGCFAVESPEEMMTLWNEGFFGKGTMSRSEPTWYDRTQKRLGLGEFKNLTIEEITILRREERKKFKRERAQLEKKQKELKSKGIVDPFIEERLKLKELRDKDITIPLERETFIRPEDDVLVVKGHLINIEQLQLQPCEVMFLEFALQSVTVVTDGVALSSNQLLEVLWPTKSADDSFIVKYVVYHYYRSLGWCVRSAIKFGTDFLLYNRGPPFHHAEFALHVVPNYNDTQKNTATAQDFTMLSGLNRVIAGVRKNLVLVFVDIPTQEEIDKAGSFQDVLSLYSISEVLLRRWVPNRNRD</sequence>
<dbReference type="GO" id="GO:0003676">
    <property type="term" value="F:nucleic acid binding"/>
    <property type="evidence" value="ECO:0007669"/>
    <property type="project" value="InterPro"/>
</dbReference>
<dbReference type="GO" id="GO:0000213">
    <property type="term" value="F:tRNA-intron lyase activity"/>
    <property type="evidence" value="ECO:0007669"/>
    <property type="project" value="UniProtKB-UniRule"/>
</dbReference>
<organism evidence="7 8">
    <name type="scientific">Cyberlindnera jadinii (strain ATCC 18201 / CBS 1600 / BCRC 20928 / JCM 3617 / NBRC 0987 / NRRL Y-1542)</name>
    <name type="common">Torula yeast</name>
    <name type="synonym">Candida utilis</name>
    <dbReference type="NCBI Taxonomy" id="983966"/>
    <lineage>
        <taxon>Eukaryota</taxon>
        <taxon>Fungi</taxon>
        <taxon>Dikarya</taxon>
        <taxon>Ascomycota</taxon>
        <taxon>Saccharomycotina</taxon>
        <taxon>Saccharomycetes</taxon>
        <taxon>Phaffomycetales</taxon>
        <taxon>Phaffomycetaceae</taxon>
        <taxon>Cyberlindnera</taxon>
    </lineage>
</organism>
<dbReference type="Pfam" id="PF01974">
    <property type="entry name" value="tRNA_int_endo"/>
    <property type="match status" value="1"/>
</dbReference>
<evidence type="ECO:0000256" key="3">
    <source>
        <dbReference type="ARBA" id="ARBA00023239"/>
    </source>
</evidence>
<dbReference type="InterPro" id="IPR006677">
    <property type="entry name" value="tRNA_intron_Endonuc_cat-like"/>
</dbReference>
<feature type="active site" evidence="5">
    <location>
        <position position="270"/>
    </location>
</feature>
<dbReference type="PIRSF" id="PIRSF011789">
    <property type="entry name" value="tRNA_splic_SEN2"/>
    <property type="match status" value="1"/>
</dbReference>
<evidence type="ECO:0000259" key="6">
    <source>
        <dbReference type="Pfam" id="PF01974"/>
    </source>
</evidence>
<keyword evidence="3 4" id="KW-0456">Lyase</keyword>
<gene>
    <name evidence="7" type="ORF">BN1211_0148</name>
</gene>
<feature type="domain" description="tRNA intron endonuclease catalytic" evidence="6">
    <location>
        <begin position="232"/>
        <end position="317"/>
    </location>
</feature>
<dbReference type="PANTHER" id="PTHR21227">
    <property type="entry name" value="TRNA-SPLICING ENDONUCLEASE SUBUNIT SEN2"/>
    <property type="match status" value="1"/>
</dbReference>
<dbReference type="AlphaFoldDB" id="A0A0H5BYA1"/>
<evidence type="ECO:0000256" key="5">
    <source>
        <dbReference type="PIRSR" id="PIRSR011789-1"/>
    </source>
</evidence>
<dbReference type="PANTHER" id="PTHR21227:SF0">
    <property type="entry name" value="TRNA-SPLICING ENDONUCLEASE SUBUNIT SEN2"/>
    <property type="match status" value="1"/>
</dbReference>
<dbReference type="Gene3D" id="3.40.1350.10">
    <property type="match status" value="1"/>
</dbReference>
<dbReference type="GO" id="GO:0005737">
    <property type="term" value="C:cytoplasm"/>
    <property type="evidence" value="ECO:0007669"/>
    <property type="project" value="TreeGrafter"/>
</dbReference>
<feature type="active site" evidence="5">
    <location>
        <position position="309"/>
    </location>
</feature>
<evidence type="ECO:0000256" key="1">
    <source>
        <dbReference type="ARBA" id="ARBA00008078"/>
    </source>
</evidence>
<comment type="similarity">
    <text evidence="1 4">Belongs to the tRNA-intron endonuclease family.</text>
</comment>
<dbReference type="Proteomes" id="UP000038830">
    <property type="component" value="Unassembled WGS sequence"/>
</dbReference>
<dbReference type="InterPro" id="IPR036167">
    <property type="entry name" value="tRNA_intron_Endo_cat-like_sf"/>
</dbReference>
<dbReference type="InterPro" id="IPR006676">
    <property type="entry name" value="tRNA_splic"/>
</dbReference>
<evidence type="ECO:0000313" key="8">
    <source>
        <dbReference type="Proteomes" id="UP000038830"/>
    </source>
</evidence>
<dbReference type="InterPro" id="IPR016589">
    <property type="entry name" value="tRNA_splic_SEN2"/>
</dbReference>
<evidence type="ECO:0000256" key="2">
    <source>
        <dbReference type="ARBA" id="ARBA00022694"/>
    </source>
</evidence>
<dbReference type="InterPro" id="IPR011856">
    <property type="entry name" value="tRNA_endonuc-like_dom_sf"/>
</dbReference>
<evidence type="ECO:0000256" key="4">
    <source>
        <dbReference type="PIRNR" id="PIRNR011789"/>
    </source>
</evidence>
<dbReference type="GO" id="GO:0000379">
    <property type="term" value="P:tRNA-type intron splice site recognition and cleavage"/>
    <property type="evidence" value="ECO:0007669"/>
    <property type="project" value="TreeGrafter"/>
</dbReference>
<keyword evidence="2 4" id="KW-0819">tRNA processing</keyword>
<name>A0A0H5BYA1_CYBJN</name>